<dbReference type="STRING" id="1195236.CTER_2061"/>
<keyword evidence="1" id="KW-0732">Signal</keyword>
<feature type="signal peptide" evidence="1">
    <location>
        <begin position="1"/>
        <end position="25"/>
    </location>
</feature>
<organism evidence="2 3">
    <name type="scientific">Ruminiclostridium cellobioparum subsp. termitidis CT1112</name>
    <dbReference type="NCBI Taxonomy" id="1195236"/>
    <lineage>
        <taxon>Bacteria</taxon>
        <taxon>Bacillati</taxon>
        <taxon>Bacillota</taxon>
        <taxon>Clostridia</taxon>
        <taxon>Eubacteriales</taxon>
        <taxon>Oscillospiraceae</taxon>
        <taxon>Ruminiclostridium</taxon>
    </lineage>
</organism>
<accession>S0FU36</accession>
<sequence length="324" mass="35662">MKNRKLKLGLLVMAAVTVFTATAFAAGTGNEGYETLKQIMKDSRGKEILTSASVDGTFRISDNGKIITELNGRVKADHESKESSGNVQISLKGRQQDLSFFQNGEEVYLSDETNNKYYKLVNAEHGKYGKNMEYNKEDYDYAGDHGMGTAEEKLIDYLAGDLKSQIALTRNPDGSKTLTMDLDQNEIPMPLNLLTAVAVGNKGIDQDSSDRTELDQVRKQLLAEKLPFLKDYLDIDNNLVPALKENVKLAALVIKVNVDQDNQIKSFEARISITGNDAGGTYHDISLQGSAAVSDINKTSADKFNADGKNVEIINAEDFKCSRE</sequence>
<name>S0FU36_RUMCE</name>
<dbReference type="PATRIC" id="fig|1195236.3.peg.2366"/>
<dbReference type="EMBL" id="AORV01000031">
    <property type="protein sequence ID" value="EMS72028.1"/>
    <property type="molecule type" value="Genomic_DNA"/>
</dbReference>
<feature type="chain" id="PRO_5004497377" evidence="1">
    <location>
        <begin position="26"/>
        <end position="324"/>
    </location>
</feature>
<keyword evidence="3" id="KW-1185">Reference proteome</keyword>
<dbReference type="Proteomes" id="UP000014155">
    <property type="component" value="Unassembled WGS sequence"/>
</dbReference>
<dbReference type="RefSeq" id="WP_004625541.1">
    <property type="nucleotide sequence ID" value="NZ_AORV01000031.1"/>
</dbReference>
<evidence type="ECO:0000313" key="3">
    <source>
        <dbReference type="Proteomes" id="UP000014155"/>
    </source>
</evidence>
<protein>
    <submittedName>
        <fullName evidence="2">Uncharacterized protein</fullName>
    </submittedName>
</protein>
<reference evidence="2 3" key="1">
    <citation type="journal article" date="2013" name="Genome Announc.">
        <title>Draft Genome Sequence of the Cellulolytic, Mesophilic, Anaerobic Bacterium Clostridium termitidis Strain CT1112 (DSM 5398).</title>
        <authorList>
            <person name="Lal S."/>
            <person name="Ramachandran U."/>
            <person name="Zhang X."/>
            <person name="Munir R."/>
            <person name="Sparling R."/>
            <person name="Levin D.B."/>
        </authorList>
    </citation>
    <scope>NUCLEOTIDE SEQUENCE [LARGE SCALE GENOMIC DNA]</scope>
    <source>
        <strain evidence="2 3">CT1112</strain>
    </source>
</reference>
<dbReference type="AlphaFoldDB" id="S0FU36"/>
<evidence type="ECO:0000313" key="2">
    <source>
        <dbReference type="EMBL" id="EMS72028.1"/>
    </source>
</evidence>
<gene>
    <name evidence="2" type="ORF">CTER_2061</name>
</gene>
<proteinExistence type="predicted"/>
<comment type="caution">
    <text evidence="2">The sequence shown here is derived from an EMBL/GenBank/DDBJ whole genome shotgun (WGS) entry which is preliminary data.</text>
</comment>
<evidence type="ECO:0000256" key="1">
    <source>
        <dbReference type="SAM" id="SignalP"/>
    </source>
</evidence>